<sequence>MTINVDDVKLLKSQRLTDEEDGGGRATGEAVTDGEMNNLFPDISRLDRTLGRIALRKVFAGVMTDNADPYLGAHSIVTEAPADPRVSVLLFNTDSQTDERADARSIIEGYVVPSTTAAFELLGDQFAGQRAVTGLQRVEARLPEVGEVYQLVDGTYSQYVRIQAVEPTVEEFVWAYDSGSFVTFTRRRLSLSISSPLLRKFPGGQPHPTGTTPKNLNGADKSQVLSTQVADAARYFGISPLASAITAGDMNLDVQSVYAQLVPSATRESALTNQPGGARGSYQVASSPSNRTFALTFTQVEAGHSRAFFTTGVYPQSVNLSIGGGVYADDGAGELTHRSGSSGFTRITIDYETGEINAWRSSAFTGSASVTYRPAASVTGQAVTGKIDITLGSRGYAYTLNLSAAKPRPGTLAVSFMALGKWYELRDRGNGELTGEGSGTVDFASGAVSVSLAALPDVGSSLIYSYIGQLDDNVISHVGVGPAPDLQFEHRLPHDGIEPGSVTVTLTIGDEPVAMTDEGDGTLTGAAGTGRIVYATGMLTLKLATTPDAASSILFDYQRAGTDIDVPLTASPDTGGIITGTIPGAPLNPGSVQMRWQSQRKATIPSTNNATTAYTGTVLVDHEAADDGTGNWIGYLGSINYTTGAFSLQVEQAYDYHEHEVRYELIEV</sequence>
<dbReference type="RefSeq" id="WP_090272838.1">
    <property type="nucleotide sequence ID" value="NZ_LT629748.1"/>
</dbReference>
<organism evidence="2 3">
    <name type="scientific">Halopseudomonas litoralis</name>
    <dbReference type="NCBI Taxonomy" id="797277"/>
    <lineage>
        <taxon>Bacteria</taxon>
        <taxon>Pseudomonadati</taxon>
        <taxon>Pseudomonadota</taxon>
        <taxon>Gammaproteobacteria</taxon>
        <taxon>Pseudomonadales</taxon>
        <taxon>Pseudomonadaceae</taxon>
        <taxon>Halopseudomonas</taxon>
    </lineage>
</organism>
<feature type="compositionally biased region" description="Low complexity" evidence="1">
    <location>
        <begin position="200"/>
        <end position="213"/>
    </location>
</feature>
<dbReference type="STRING" id="797277.SAMN05216198_1626"/>
<dbReference type="OrthoDB" id="8477619at2"/>
<dbReference type="Proteomes" id="UP000243426">
    <property type="component" value="Chromosome I"/>
</dbReference>
<dbReference type="AlphaFoldDB" id="A0A1H1R0M1"/>
<evidence type="ECO:0000256" key="1">
    <source>
        <dbReference type="SAM" id="MobiDB-lite"/>
    </source>
</evidence>
<evidence type="ECO:0000313" key="3">
    <source>
        <dbReference type="Proteomes" id="UP000243426"/>
    </source>
</evidence>
<accession>A0A1H1R0M1</accession>
<keyword evidence="3" id="KW-1185">Reference proteome</keyword>
<protein>
    <submittedName>
        <fullName evidence="2">Uncharacterized protein</fullName>
    </submittedName>
</protein>
<feature type="region of interest" description="Disordered" evidence="1">
    <location>
        <begin position="200"/>
        <end position="219"/>
    </location>
</feature>
<proteinExistence type="predicted"/>
<gene>
    <name evidence="2" type="ORF">SAMN05216198_1626</name>
</gene>
<reference evidence="3" key="1">
    <citation type="submission" date="2016-10" db="EMBL/GenBank/DDBJ databases">
        <authorList>
            <person name="Varghese N."/>
            <person name="Submissions S."/>
        </authorList>
    </citation>
    <scope>NUCLEOTIDE SEQUENCE [LARGE SCALE GENOMIC DNA]</scope>
    <source>
        <strain evidence="3">2SM5</strain>
    </source>
</reference>
<evidence type="ECO:0000313" key="2">
    <source>
        <dbReference type="EMBL" id="SDS29287.1"/>
    </source>
</evidence>
<name>A0A1H1R0M1_9GAMM</name>
<dbReference type="EMBL" id="LT629748">
    <property type="protein sequence ID" value="SDS29287.1"/>
    <property type="molecule type" value="Genomic_DNA"/>
</dbReference>